<evidence type="ECO:0000313" key="3">
    <source>
        <dbReference type="Proteomes" id="UP000198238"/>
    </source>
</evidence>
<dbReference type="Proteomes" id="UP000198238">
    <property type="component" value="Chromosome"/>
</dbReference>
<dbReference type="PANTHER" id="PTHR36180">
    <property type="entry name" value="DNA-BINDING PROTEIN-RELATED-RELATED"/>
    <property type="match status" value="1"/>
</dbReference>
<dbReference type="AlphaFoldDB" id="A0A220S0X4"/>
<dbReference type="InterPro" id="IPR013557">
    <property type="entry name" value="AntA/B_antirep"/>
</dbReference>
<name>A0A220S0X4_9NEIS</name>
<feature type="domain" description="AntA/AntB antirepressor" evidence="1">
    <location>
        <begin position="23"/>
        <end position="91"/>
    </location>
</feature>
<protein>
    <recommendedName>
        <fullName evidence="1">AntA/AntB antirepressor domain-containing protein</fullName>
    </recommendedName>
</protein>
<evidence type="ECO:0000313" key="2">
    <source>
        <dbReference type="EMBL" id="ASK27131.1"/>
    </source>
</evidence>
<dbReference type="Pfam" id="PF08346">
    <property type="entry name" value="AntA"/>
    <property type="match status" value="1"/>
</dbReference>
<gene>
    <name evidence="2" type="ORF">BG910_04700</name>
</gene>
<dbReference type="KEGG" id="nei:BG910_04700"/>
<keyword evidence="3" id="KW-1185">Reference proteome</keyword>
<reference evidence="2 3" key="1">
    <citation type="submission" date="2017-06" db="EMBL/GenBank/DDBJ databases">
        <title>Neisseria chenwenguii sp. nov., isolated from the intestinal contents of Tibetan Plateau Pika in Yushu, Qinghai Province, China.</title>
        <authorList>
            <person name="Zhang G."/>
        </authorList>
    </citation>
    <scope>NUCLEOTIDE SEQUENCE [LARGE SCALE GENOMIC DNA]</scope>
    <source>
        <strain evidence="2 3">10023</strain>
    </source>
</reference>
<dbReference type="EMBL" id="CP022278">
    <property type="protein sequence ID" value="ASK27131.1"/>
    <property type="molecule type" value="Genomic_DNA"/>
</dbReference>
<organism evidence="2 3">
    <name type="scientific">Neisseria chenwenguii</name>
    <dbReference type="NCBI Taxonomy" id="1853278"/>
    <lineage>
        <taxon>Bacteria</taxon>
        <taxon>Pseudomonadati</taxon>
        <taxon>Pseudomonadota</taxon>
        <taxon>Betaproteobacteria</taxon>
        <taxon>Neisseriales</taxon>
        <taxon>Neisseriaceae</taxon>
        <taxon>Neisseria</taxon>
    </lineage>
</organism>
<sequence>MNNQNLIPVFSGKLSDSETLLCDARKLHGFLQVSSRFNDWIKNRINEYGFQENQDFLSFTKNSVKPKGGRAATEYHITLDMAKELAMVERNEQGRAARRYFIECEKKLHQAQRPSEKKRLPATVKRRIRNREDLSFTRRDRQGRLINWVPPVDERGLYDWGEAYAVGEAWFDEVIELAGNNPESAYHALSFSPRYMSEYARNVARQGLGFIEGFFDKMARYTLAGILEHRNGVSFPFQRTMNRAVDLEVYLKQAAPLSDDELRWRAWTESEHCRYRCYENKLTELSELVR</sequence>
<evidence type="ECO:0000259" key="1">
    <source>
        <dbReference type="Pfam" id="PF08346"/>
    </source>
</evidence>
<dbReference type="RefSeq" id="WP_089035844.1">
    <property type="nucleotide sequence ID" value="NZ_CP022278.1"/>
</dbReference>
<dbReference type="PANTHER" id="PTHR36180:SF1">
    <property type="entry name" value="ANTA_ANTB ANTIREPRESSOR DOMAIN-CONTAINING PROTEIN"/>
    <property type="match status" value="1"/>
</dbReference>
<proteinExistence type="predicted"/>
<accession>A0A220S0X4</accession>